<sequence>MSAARLVRPREGPAEALKAQKKKQSQRREGPGRAARAVLGRRGRSDCSPPRARALPRSPGPLRCSGRAGRALQVAVASDARACLQRMLVSTRKSGC</sequence>
<feature type="compositionally biased region" description="Low complexity" evidence="1">
    <location>
        <begin position="48"/>
        <end position="62"/>
    </location>
</feature>
<organism evidence="2 3">
    <name type="scientific">Pleurodeles waltl</name>
    <name type="common">Iberian ribbed newt</name>
    <dbReference type="NCBI Taxonomy" id="8319"/>
    <lineage>
        <taxon>Eukaryota</taxon>
        <taxon>Metazoa</taxon>
        <taxon>Chordata</taxon>
        <taxon>Craniata</taxon>
        <taxon>Vertebrata</taxon>
        <taxon>Euteleostomi</taxon>
        <taxon>Amphibia</taxon>
        <taxon>Batrachia</taxon>
        <taxon>Caudata</taxon>
        <taxon>Salamandroidea</taxon>
        <taxon>Salamandridae</taxon>
        <taxon>Pleurodelinae</taxon>
        <taxon>Pleurodeles</taxon>
    </lineage>
</organism>
<name>A0AAV7R9I6_PLEWA</name>
<evidence type="ECO:0000313" key="2">
    <source>
        <dbReference type="EMBL" id="KAJ1148522.1"/>
    </source>
</evidence>
<evidence type="ECO:0000256" key="1">
    <source>
        <dbReference type="SAM" id="MobiDB-lite"/>
    </source>
</evidence>
<feature type="region of interest" description="Disordered" evidence="1">
    <location>
        <begin position="1"/>
        <end position="62"/>
    </location>
</feature>
<comment type="caution">
    <text evidence="2">The sequence shown here is derived from an EMBL/GenBank/DDBJ whole genome shotgun (WGS) entry which is preliminary data.</text>
</comment>
<proteinExistence type="predicted"/>
<dbReference type="AlphaFoldDB" id="A0AAV7R9I6"/>
<dbReference type="Proteomes" id="UP001066276">
    <property type="component" value="Chromosome 5"/>
</dbReference>
<dbReference type="EMBL" id="JANPWB010000009">
    <property type="protein sequence ID" value="KAJ1148522.1"/>
    <property type="molecule type" value="Genomic_DNA"/>
</dbReference>
<accession>A0AAV7R9I6</accession>
<keyword evidence="3" id="KW-1185">Reference proteome</keyword>
<evidence type="ECO:0000313" key="3">
    <source>
        <dbReference type="Proteomes" id="UP001066276"/>
    </source>
</evidence>
<gene>
    <name evidence="2" type="ORF">NDU88_001352</name>
</gene>
<protein>
    <submittedName>
        <fullName evidence="2">Uncharacterized protein</fullName>
    </submittedName>
</protein>
<reference evidence="2" key="1">
    <citation type="journal article" date="2022" name="bioRxiv">
        <title>Sequencing and chromosome-scale assembly of the giantPleurodeles waltlgenome.</title>
        <authorList>
            <person name="Brown T."/>
            <person name="Elewa A."/>
            <person name="Iarovenko S."/>
            <person name="Subramanian E."/>
            <person name="Araus A.J."/>
            <person name="Petzold A."/>
            <person name="Susuki M."/>
            <person name="Suzuki K.-i.T."/>
            <person name="Hayashi T."/>
            <person name="Toyoda A."/>
            <person name="Oliveira C."/>
            <person name="Osipova E."/>
            <person name="Leigh N.D."/>
            <person name="Simon A."/>
            <person name="Yun M.H."/>
        </authorList>
    </citation>
    <scope>NUCLEOTIDE SEQUENCE</scope>
    <source>
        <strain evidence="2">20211129_DDA</strain>
        <tissue evidence="2">Liver</tissue>
    </source>
</reference>